<dbReference type="EC" id="2.7.1.156" evidence="14"/>
<dbReference type="AlphaFoldDB" id="A0A2S7VL80"/>
<evidence type="ECO:0000256" key="15">
    <source>
        <dbReference type="PIRSR" id="PIRSR006135-1"/>
    </source>
</evidence>
<evidence type="ECO:0000256" key="2">
    <source>
        <dbReference type="ARBA" id="ARBA00000711"/>
    </source>
</evidence>
<feature type="binding site" evidence="16">
    <location>
        <begin position="14"/>
        <end position="21"/>
    </location>
    <ligand>
        <name>GTP</name>
        <dbReference type="ChEBI" id="CHEBI:37565"/>
    </ligand>
</feature>
<comment type="pathway">
    <text evidence="5 14">Cofactor biosynthesis; adenosylcobalamin biosynthesis; adenosylcobalamin from cob(II)yrinate a,c-diamide: step 6/7.</text>
</comment>
<dbReference type="NCBIfam" id="NF004469">
    <property type="entry name" value="PRK05800.1"/>
    <property type="match status" value="1"/>
</dbReference>
<sequence length="184" mass="20396">MHVKPLVGTELILGGARSGKSRLAEQLAEQSGLVVKYVATATACDNEMAERILIHKQQRPSKWMLIEEPYDLANIIREHSNNQTCLLIDCLTLWLNNCLFQPIGNHSWQQVKADFLHAISEAEGHIILVSNEVGQGIVPLGEVSRRFVDESGWLHQAIAKQSERVIFVTAGLPQVLKGPTLSVI</sequence>
<comment type="function">
    <text evidence="4 14">Catalyzes ATP-dependent phosphorylation of adenosylcobinamide and addition of GMP to adenosylcobinamide phosphate.</text>
</comment>
<evidence type="ECO:0000313" key="17">
    <source>
        <dbReference type="EMBL" id="PQJ62532.1"/>
    </source>
</evidence>
<keyword evidence="13 14" id="KW-0342">GTP-binding</keyword>
<dbReference type="Gene3D" id="3.40.50.300">
    <property type="entry name" value="P-loop containing nucleotide triphosphate hydrolases"/>
    <property type="match status" value="1"/>
</dbReference>
<reference evidence="17 18" key="1">
    <citation type="submission" date="2016-12" db="EMBL/GenBank/DDBJ databases">
        <title>Diversity of luminous bacteria.</title>
        <authorList>
            <person name="Yoshizawa S."/>
            <person name="Kogure K."/>
        </authorList>
    </citation>
    <scope>NUCLEOTIDE SEQUENCE [LARGE SCALE GENOMIC DNA]</scope>
    <source>
        <strain evidence="17 18">LC1-200</strain>
    </source>
</reference>
<dbReference type="InterPro" id="IPR003203">
    <property type="entry name" value="CobU/CobP"/>
</dbReference>
<feature type="binding site" evidence="16">
    <location>
        <begin position="39"/>
        <end position="41"/>
    </location>
    <ligand>
        <name>GTP</name>
        <dbReference type="ChEBI" id="CHEBI:37565"/>
    </ligand>
</feature>
<dbReference type="PIRSF" id="PIRSF006135">
    <property type="entry name" value="CobU"/>
    <property type="match status" value="1"/>
</dbReference>
<dbReference type="Pfam" id="PF02283">
    <property type="entry name" value="CobU"/>
    <property type="match status" value="1"/>
</dbReference>
<feature type="binding site" evidence="16">
    <location>
        <position position="67"/>
    </location>
    <ligand>
        <name>GTP</name>
        <dbReference type="ChEBI" id="CHEBI:37565"/>
    </ligand>
</feature>
<dbReference type="CDD" id="cd00544">
    <property type="entry name" value="CobU"/>
    <property type="match status" value="1"/>
</dbReference>
<keyword evidence="17" id="KW-0548">Nucleotidyltransferase</keyword>
<feature type="binding site" evidence="16">
    <location>
        <position position="89"/>
    </location>
    <ligand>
        <name>GTP</name>
        <dbReference type="ChEBI" id="CHEBI:37565"/>
    </ligand>
</feature>
<evidence type="ECO:0000256" key="13">
    <source>
        <dbReference type="ARBA" id="ARBA00023134"/>
    </source>
</evidence>
<dbReference type="GO" id="GO:0008820">
    <property type="term" value="F:cobinamide phosphate guanylyltransferase activity"/>
    <property type="evidence" value="ECO:0007669"/>
    <property type="project" value="UniProtKB-UniRule"/>
</dbReference>
<evidence type="ECO:0000256" key="10">
    <source>
        <dbReference type="ARBA" id="ARBA00022741"/>
    </source>
</evidence>
<evidence type="ECO:0000256" key="5">
    <source>
        <dbReference type="ARBA" id="ARBA00004692"/>
    </source>
</evidence>
<comment type="catalytic activity">
    <reaction evidence="1 14">
        <text>adenosylcob(III)inamide + ATP = adenosylcob(III)inamide phosphate + ADP + H(+)</text>
        <dbReference type="Rhea" id="RHEA:15769"/>
        <dbReference type="ChEBI" id="CHEBI:2480"/>
        <dbReference type="ChEBI" id="CHEBI:15378"/>
        <dbReference type="ChEBI" id="CHEBI:30616"/>
        <dbReference type="ChEBI" id="CHEBI:58502"/>
        <dbReference type="ChEBI" id="CHEBI:456216"/>
        <dbReference type="EC" id="2.7.1.156"/>
    </reaction>
</comment>
<keyword evidence="11 14" id="KW-0418">Kinase</keyword>
<dbReference type="RefSeq" id="WP_105062334.1">
    <property type="nucleotide sequence ID" value="NZ_MSCJ01000003.1"/>
</dbReference>
<dbReference type="UniPathway" id="UPA00148">
    <property type="reaction ID" value="UER00236"/>
</dbReference>
<keyword evidence="9 14" id="KW-0808">Transferase</keyword>
<dbReference type="InterPro" id="IPR027417">
    <property type="entry name" value="P-loop_NTPase"/>
</dbReference>
<feature type="active site" description="GMP-histidine intermediate" evidence="15">
    <location>
        <position position="55"/>
    </location>
</feature>
<evidence type="ECO:0000256" key="4">
    <source>
        <dbReference type="ARBA" id="ARBA00003889"/>
    </source>
</evidence>
<evidence type="ECO:0000256" key="7">
    <source>
        <dbReference type="ARBA" id="ARBA00007490"/>
    </source>
</evidence>
<dbReference type="EC" id="2.7.7.62" evidence="14"/>
<gene>
    <name evidence="17" type="ORF">BTO08_20095</name>
</gene>
<feature type="binding site" evidence="16">
    <location>
        <begin position="56"/>
        <end position="59"/>
    </location>
    <ligand>
        <name>GTP</name>
        <dbReference type="ChEBI" id="CHEBI:37565"/>
    </ligand>
</feature>
<keyword evidence="12 14" id="KW-0067">ATP-binding</keyword>
<evidence type="ECO:0000256" key="3">
    <source>
        <dbReference type="ARBA" id="ARBA00001522"/>
    </source>
</evidence>
<dbReference type="Proteomes" id="UP000238730">
    <property type="component" value="Unassembled WGS sequence"/>
</dbReference>
<evidence type="ECO:0000256" key="9">
    <source>
        <dbReference type="ARBA" id="ARBA00022679"/>
    </source>
</evidence>
<evidence type="ECO:0000256" key="16">
    <source>
        <dbReference type="PIRSR" id="PIRSR006135-2"/>
    </source>
</evidence>
<keyword evidence="8 14" id="KW-0169">Cobalamin biosynthesis</keyword>
<evidence type="ECO:0000256" key="12">
    <source>
        <dbReference type="ARBA" id="ARBA00022840"/>
    </source>
</evidence>
<dbReference type="EMBL" id="MSCJ01000003">
    <property type="protein sequence ID" value="PQJ62532.1"/>
    <property type="molecule type" value="Genomic_DNA"/>
</dbReference>
<protein>
    <recommendedName>
        <fullName evidence="14">Bifunctional adenosylcobalamin biosynthesis protein</fullName>
        <ecNumber evidence="14">2.7.1.156</ecNumber>
        <ecNumber evidence="14">2.7.7.62</ecNumber>
    </recommendedName>
</protein>
<dbReference type="SUPFAM" id="SSF52540">
    <property type="entry name" value="P-loop containing nucleoside triphosphate hydrolases"/>
    <property type="match status" value="1"/>
</dbReference>
<comment type="pathway">
    <text evidence="6 14">Cofactor biosynthesis; adenosylcobalamin biosynthesis; adenosylcobalamin from cob(II)yrinate a,c-diamide: step 5/7.</text>
</comment>
<comment type="catalytic activity">
    <reaction evidence="3">
        <text>adenosylcob(III)inamide + GTP = adenosylcob(III)inamide phosphate + GDP + H(+)</text>
        <dbReference type="Rhea" id="RHEA:15765"/>
        <dbReference type="ChEBI" id="CHEBI:2480"/>
        <dbReference type="ChEBI" id="CHEBI:15378"/>
        <dbReference type="ChEBI" id="CHEBI:37565"/>
        <dbReference type="ChEBI" id="CHEBI:58189"/>
        <dbReference type="ChEBI" id="CHEBI:58502"/>
        <dbReference type="EC" id="2.7.1.156"/>
    </reaction>
</comment>
<evidence type="ECO:0000256" key="8">
    <source>
        <dbReference type="ARBA" id="ARBA00022573"/>
    </source>
</evidence>
<dbReference type="GO" id="GO:0009236">
    <property type="term" value="P:cobalamin biosynthetic process"/>
    <property type="evidence" value="ECO:0007669"/>
    <property type="project" value="UniProtKB-UniRule"/>
</dbReference>
<dbReference type="PANTHER" id="PTHR34848:SF1">
    <property type="entry name" value="BIFUNCTIONAL ADENOSYLCOBALAMIN BIOSYNTHESIS PROTEIN COBU"/>
    <property type="match status" value="1"/>
</dbReference>
<dbReference type="GO" id="GO:0043752">
    <property type="term" value="F:adenosylcobinamide kinase activity"/>
    <property type="evidence" value="ECO:0007669"/>
    <property type="project" value="UniProtKB-EC"/>
</dbReference>
<evidence type="ECO:0000256" key="1">
    <source>
        <dbReference type="ARBA" id="ARBA00000312"/>
    </source>
</evidence>
<dbReference type="GO" id="GO:0005525">
    <property type="term" value="F:GTP binding"/>
    <property type="evidence" value="ECO:0007669"/>
    <property type="project" value="UniProtKB-UniRule"/>
</dbReference>
<proteinExistence type="inferred from homology"/>
<evidence type="ECO:0000256" key="14">
    <source>
        <dbReference type="PIRNR" id="PIRNR006135"/>
    </source>
</evidence>
<comment type="caution">
    <text evidence="17">The sequence shown here is derived from an EMBL/GenBank/DDBJ whole genome shotgun (WGS) entry which is preliminary data.</text>
</comment>
<comment type="similarity">
    <text evidence="7 14">Belongs to the CobU/CobP family.</text>
</comment>
<evidence type="ECO:0000256" key="6">
    <source>
        <dbReference type="ARBA" id="ARBA00005159"/>
    </source>
</evidence>
<organism evidence="17 18">
    <name type="scientific">Photobacterium angustum</name>
    <dbReference type="NCBI Taxonomy" id="661"/>
    <lineage>
        <taxon>Bacteria</taxon>
        <taxon>Pseudomonadati</taxon>
        <taxon>Pseudomonadota</taxon>
        <taxon>Gammaproteobacteria</taxon>
        <taxon>Vibrionales</taxon>
        <taxon>Vibrionaceae</taxon>
        <taxon>Photobacterium</taxon>
    </lineage>
</organism>
<dbReference type="PANTHER" id="PTHR34848">
    <property type="match status" value="1"/>
</dbReference>
<accession>A0A2S7VL80</accession>
<keyword evidence="10 14" id="KW-0547">Nucleotide-binding</keyword>
<dbReference type="GO" id="GO:0005524">
    <property type="term" value="F:ATP binding"/>
    <property type="evidence" value="ECO:0007669"/>
    <property type="project" value="UniProtKB-UniRule"/>
</dbReference>
<dbReference type="OrthoDB" id="9788370at2"/>
<evidence type="ECO:0000313" key="18">
    <source>
        <dbReference type="Proteomes" id="UP000238730"/>
    </source>
</evidence>
<name>A0A2S7VL80_PHOAN</name>
<comment type="catalytic activity">
    <reaction evidence="2 14">
        <text>adenosylcob(III)inamide phosphate + GTP + H(+) = adenosylcob(III)inamide-GDP + diphosphate</text>
        <dbReference type="Rhea" id="RHEA:22712"/>
        <dbReference type="ChEBI" id="CHEBI:15378"/>
        <dbReference type="ChEBI" id="CHEBI:33019"/>
        <dbReference type="ChEBI" id="CHEBI:37565"/>
        <dbReference type="ChEBI" id="CHEBI:58502"/>
        <dbReference type="ChEBI" id="CHEBI:60487"/>
        <dbReference type="EC" id="2.7.7.62"/>
    </reaction>
</comment>
<evidence type="ECO:0000256" key="11">
    <source>
        <dbReference type="ARBA" id="ARBA00022777"/>
    </source>
</evidence>